<keyword evidence="1" id="KW-0812">Transmembrane</keyword>
<sequence>MTDISSGSIAAAGLVGVSAASLVPGIDLEALIGAFAGALFFMVMSKDLSWRARAGNFLLSWVGGYFFAAESVAREWSTTSALPAMLGGLFIVAVCVSILEFVQTGKAPAWLSIIPGFGKK</sequence>
<dbReference type="Proteomes" id="UP000242313">
    <property type="component" value="Unassembled WGS sequence"/>
</dbReference>
<comment type="caution">
    <text evidence="2">The sequence shown here is derived from an EMBL/GenBank/DDBJ whole genome shotgun (WGS) entry which is preliminary data.</text>
</comment>
<feature type="transmembrane region" description="Helical" evidence="1">
    <location>
        <begin position="29"/>
        <end position="45"/>
    </location>
</feature>
<keyword evidence="1" id="KW-0472">Membrane</keyword>
<feature type="transmembrane region" description="Helical" evidence="1">
    <location>
        <begin position="57"/>
        <end position="74"/>
    </location>
</feature>
<dbReference type="RefSeq" id="WP_096002993.1">
    <property type="nucleotide sequence ID" value="NZ_NTMR01000002.1"/>
</dbReference>
<proteinExistence type="predicted"/>
<name>A0A2A3MM87_9PSED</name>
<dbReference type="InterPro" id="IPR032637">
    <property type="entry name" value="Phage_holin-like"/>
</dbReference>
<gene>
    <name evidence="2" type="ORF">CNQ84_00625</name>
</gene>
<reference evidence="2 3" key="1">
    <citation type="submission" date="2017-09" db="EMBL/GenBank/DDBJ databases">
        <title>Pseudomonas abyssi sp. nov. isolated from Abyssopelagic Water.</title>
        <authorList>
            <person name="Wei Y."/>
        </authorList>
    </citation>
    <scope>NUCLEOTIDE SEQUENCE [LARGE SCALE GENOMIC DNA]</scope>
    <source>
        <strain evidence="2 3">MT5</strain>
    </source>
</reference>
<dbReference type="EMBL" id="NTMR01000002">
    <property type="protein sequence ID" value="PBK05918.1"/>
    <property type="molecule type" value="Genomic_DNA"/>
</dbReference>
<evidence type="ECO:0000313" key="3">
    <source>
        <dbReference type="Proteomes" id="UP000242313"/>
    </source>
</evidence>
<feature type="transmembrane region" description="Helical" evidence="1">
    <location>
        <begin position="80"/>
        <end position="102"/>
    </location>
</feature>
<accession>A0A2A3MM87</accession>
<dbReference type="AlphaFoldDB" id="A0A2A3MM87"/>
<protein>
    <recommendedName>
        <fullName evidence="4">Holin</fullName>
    </recommendedName>
</protein>
<evidence type="ECO:0000256" key="1">
    <source>
        <dbReference type="SAM" id="Phobius"/>
    </source>
</evidence>
<dbReference type="Pfam" id="PF16931">
    <property type="entry name" value="Phage_holin_8"/>
    <property type="match status" value="1"/>
</dbReference>
<organism evidence="2 3">
    <name type="scientific">Pseudomonas abyssi</name>
    <dbReference type="NCBI Taxonomy" id="170540"/>
    <lineage>
        <taxon>Bacteria</taxon>
        <taxon>Pseudomonadati</taxon>
        <taxon>Pseudomonadota</taxon>
        <taxon>Gammaproteobacteria</taxon>
        <taxon>Pseudomonadales</taxon>
        <taxon>Pseudomonadaceae</taxon>
        <taxon>Pseudomonas</taxon>
    </lineage>
</organism>
<evidence type="ECO:0000313" key="2">
    <source>
        <dbReference type="EMBL" id="PBK05918.1"/>
    </source>
</evidence>
<evidence type="ECO:0008006" key="4">
    <source>
        <dbReference type="Google" id="ProtNLM"/>
    </source>
</evidence>
<keyword evidence="1" id="KW-1133">Transmembrane helix</keyword>
<keyword evidence="3" id="KW-1185">Reference proteome</keyword>